<dbReference type="EMBL" id="CACVAW010000060">
    <property type="protein sequence ID" value="CAA6814048.1"/>
    <property type="molecule type" value="Genomic_DNA"/>
</dbReference>
<dbReference type="InterPro" id="IPR036986">
    <property type="entry name" value="S4_RNA-bd_sf"/>
</dbReference>
<evidence type="ECO:0000259" key="2">
    <source>
        <dbReference type="SMART" id="SM00363"/>
    </source>
</evidence>
<name>A0A6S6TGL3_9BACT</name>
<evidence type="ECO:0000313" key="3">
    <source>
        <dbReference type="EMBL" id="CAA6814048.1"/>
    </source>
</evidence>
<feature type="domain" description="RNA-binding S4" evidence="2">
    <location>
        <begin position="1"/>
        <end position="67"/>
    </location>
</feature>
<dbReference type="SMART" id="SM00363">
    <property type="entry name" value="S4"/>
    <property type="match status" value="1"/>
</dbReference>
<keyword evidence="1" id="KW-0694">RNA-binding</keyword>
<dbReference type="CDD" id="cd00165">
    <property type="entry name" value="S4"/>
    <property type="match status" value="1"/>
</dbReference>
<gene>
    <name evidence="3" type="ORF">HELGO_WM24343</name>
</gene>
<dbReference type="InterPro" id="IPR002942">
    <property type="entry name" value="S4_RNA-bd"/>
</dbReference>
<reference evidence="3" key="1">
    <citation type="submission" date="2020-01" db="EMBL/GenBank/DDBJ databases">
        <authorList>
            <person name="Meier V. D."/>
            <person name="Meier V D."/>
        </authorList>
    </citation>
    <scope>NUCLEOTIDE SEQUENCE</scope>
    <source>
        <strain evidence="3">HLG_WM_MAG_12</strain>
    </source>
</reference>
<dbReference type="AlphaFoldDB" id="A0A6S6TGL3"/>
<dbReference type="SUPFAM" id="SSF55174">
    <property type="entry name" value="Alpha-L RNA-binding motif"/>
    <property type="match status" value="1"/>
</dbReference>
<dbReference type="GO" id="GO:0003723">
    <property type="term" value="F:RNA binding"/>
    <property type="evidence" value="ECO:0007669"/>
    <property type="project" value="UniProtKB-KW"/>
</dbReference>
<organism evidence="3">
    <name type="scientific">uncultured Campylobacterales bacterium</name>
    <dbReference type="NCBI Taxonomy" id="352960"/>
    <lineage>
        <taxon>Bacteria</taxon>
        <taxon>Pseudomonadati</taxon>
        <taxon>Campylobacterota</taxon>
        <taxon>Epsilonproteobacteria</taxon>
        <taxon>Campylobacterales</taxon>
        <taxon>environmental samples</taxon>
    </lineage>
</organism>
<protein>
    <submittedName>
        <fullName evidence="3">S4 domain-containing protein</fullName>
    </submittedName>
</protein>
<proteinExistence type="predicted"/>
<dbReference type="PROSITE" id="PS50889">
    <property type="entry name" value="S4"/>
    <property type="match status" value="1"/>
</dbReference>
<evidence type="ECO:0000256" key="1">
    <source>
        <dbReference type="PROSITE-ProRule" id="PRU00182"/>
    </source>
</evidence>
<sequence>MRIDKFLSAVNIVKKRSIALDMCKSKVIFVNEVQVKPSKEVNVGDNITIKYLESEKKYKVILIPKVKSTPKSEQGRYVELI</sequence>
<dbReference type="Pfam" id="PF01479">
    <property type="entry name" value="S4"/>
    <property type="match status" value="1"/>
</dbReference>
<accession>A0A6S6TGL3</accession>
<dbReference type="Gene3D" id="3.10.290.10">
    <property type="entry name" value="RNA-binding S4 domain"/>
    <property type="match status" value="1"/>
</dbReference>